<dbReference type="InterPro" id="IPR018247">
    <property type="entry name" value="EF_Hand_1_Ca_BS"/>
</dbReference>
<dbReference type="PANTHER" id="PTHR23050">
    <property type="entry name" value="CALCIUM BINDING PROTEIN"/>
    <property type="match status" value="1"/>
</dbReference>
<feature type="domain" description="EF-hand" evidence="3">
    <location>
        <begin position="197"/>
        <end position="232"/>
    </location>
</feature>
<keyword evidence="1" id="KW-0677">Repeat</keyword>
<evidence type="ECO:0000313" key="5">
    <source>
        <dbReference type="Proteomes" id="UP000037460"/>
    </source>
</evidence>
<dbReference type="InterPro" id="IPR050145">
    <property type="entry name" value="Centrin_CML-like"/>
</dbReference>
<keyword evidence="2" id="KW-0106">Calcium</keyword>
<dbReference type="SUPFAM" id="SSF47473">
    <property type="entry name" value="EF-hand"/>
    <property type="match status" value="1"/>
</dbReference>
<dbReference type="InterPro" id="IPR002048">
    <property type="entry name" value="EF_hand_dom"/>
</dbReference>
<dbReference type="CDD" id="cd00051">
    <property type="entry name" value="EFh"/>
    <property type="match status" value="2"/>
</dbReference>
<dbReference type="PROSITE" id="PS00018">
    <property type="entry name" value="EF_HAND_1"/>
    <property type="match status" value="4"/>
</dbReference>
<dbReference type="Proteomes" id="UP000037460">
    <property type="component" value="Unassembled WGS sequence"/>
</dbReference>
<keyword evidence="5" id="KW-1185">Reference proteome</keyword>
<name>A0A0M0JVJ0_9EUKA</name>
<evidence type="ECO:0000259" key="3">
    <source>
        <dbReference type="PROSITE" id="PS50222"/>
    </source>
</evidence>
<organism evidence="4 5">
    <name type="scientific">Chrysochromulina tobinii</name>
    <dbReference type="NCBI Taxonomy" id="1460289"/>
    <lineage>
        <taxon>Eukaryota</taxon>
        <taxon>Haptista</taxon>
        <taxon>Haptophyta</taxon>
        <taxon>Prymnesiophyceae</taxon>
        <taxon>Prymnesiales</taxon>
        <taxon>Chrysochromulinaceae</taxon>
        <taxon>Chrysochromulina</taxon>
    </lineage>
</organism>
<proteinExistence type="predicted"/>
<gene>
    <name evidence="4" type="ORF">Ctob_004161</name>
</gene>
<dbReference type="PROSITE" id="PS50222">
    <property type="entry name" value="EF_HAND_2"/>
    <property type="match status" value="4"/>
</dbReference>
<protein>
    <recommendedName>
        <fullName evidence="3">EF-hand domain-containing protein</fullName>
    </recommendedName>
</protein>
<dbReference type="EMBL" id="JWZX01002242">
    <property type="protein sequence ID" value="KOO30362.1"/>
    <property type="molecule type" value="Genomic_DNA"/>
</dbReference>
<dbReference type="Pfam" id="PF13499">
    <property type="entry name" value="EF-hand_7"/>
    <property type="match status" value="1"/>
</dbReference>
<comment type="caution">
    <text evidence="4">The sequence shown here is derived from an EMBL/GenBank/DDBJ whole genome shotgun (WGS) entry which is preliminary data.</text>
</comment>
<dbReference type="OrthoDB" id="26525at2759"/>
<feature type="domain" description="EF-hand" evidence="3">
    <location>
        <begin position="159"/>
        <end position="194"/>
    </location>
</feature>
<sequence length="291" mass="31512">MERVRELRAILADSNKRVFEFFRLWDVDGSGEVDRSEFAPALRALGLDLTDEDAAALFASFDSDGSGQLSQLEMYRQLRSGKDVDLSSHLVADRFGTVHRVKVAQGSAGEIVLEAKNAIAITHTSRRKRYSALPAAVDLVEIEDGGAPIVEQLRDLLTENSTRVVDLFRDWDVDQSGTITRKEFCRSVAALGFLPAKGPEEVLTLFNELDADGSGTIEYAELNKVLRRGASIELAAVLRDGAVAFGVTKLVNRGRLLALRAAKAAALDPDADPYAALLASLLPKGCPAVQS</sequence>
<dbReference type="Gene3D" id="1.10.238.10">
    <property type="entry name" value="EF-hand"/>
    <property type="match status" value="2"/>
</dbReference>
<accession>A0A0M0JVJ0</accession>
<evidence type="ECO:0000313" key="4">
    <source>
        <dbReference type="EMBL" id="KOO30362.1"/>
    </source>
</evidence>
<evidence type="ECO:0000256" key="2">
    <source>
        <dbReference type="ARBA" id="ARBA00022837"/>
    </source>
</evidence>
<dbReference type="GO" id="GO:0005509">
    <property type="term" value="F:calcium ion binding"/>
    <property type="evidence" value="ECO:0007669"/>
    <property type="project" value="InterPro"/>
</dbReference>
<feature type="domain" description="EF-hand" evidence="3">
    <location>
        <begin position="13"/>
        <end position="48"/>
    </location>
</feature>
<dbReference type="AlphaFoldDB" id="A0A0M0JVJ0"/>
<reference evidence="5" key="1">
    <citation type="journal article" date="2015" name="PLoS Genet.">
        <title>Genome Sequence and Transcriptome Analyses of Chrysochromulina tobin: Metabolic Tools for Enhanced Algal Fitness in the Prominent Order Prymnesiales (Haptophyceae).</title>
        <authorList>
            <person name="Hovde B.T."/>
            <person name="Deodato C.R."/>
            <person name="Hunsperger H.M."/>
            <person name="Ryken S.A."/>
            <person name="Yost W."/>
            <person name="Jha R.K."/>
            <person name="Patterson J."/>
            <person name="Monnat R.J. Jr."/>
            <person name="Barlow S.B."/>
            <person name="Starkenburg S.R."/>
            <person name="Cattolico R.A."/>
        </authorList>
    </citation>
    <scope>NUCLEOTIDE SEQUENCE</scope>
    <source>
        <strain evidence="5">CCMP291</strain>
    </source>
</reference>
<dbReference type="Pfam" id="PF13202">
    <property type="entry name" value="EF-hand_5"/>
    <property type="match status" value="2"/>
</dbReference>
<dbReference type="SMART" id="SM00054">
    <property type="entry name" value="EFh"/>
    <property type="match status" value="4"/>
</dbReference>
<evidence type="ECO:0000256" key="1">
    <source>
        <dbReference type="ARBA" id="ARBA00022737"/>
    </source>
</evidence>
<feature type="domain" description="EF-hand" evidence="3">
    <location>
        <begin position="49"/>
        <end position="84"/>
    </location>
</feature>
<dbReference type="InterPro" id="IPR011992">
    <property type="entry name" value="EF-hand-dom_pair"/>
</dbReference>